<feature type="region of interest" description="Disordered" evidence="1">
    <location>
        <begin position="21"/>
        <end position="56"/>
    </location>
</feature>
<evidence type="ECO:0000313" key="2">
    <source>
        <dbReference type="EMBL" id="CAF88224.1"/>
    </source>
</evidence>
<feature type="non-terminal residue" evidence="2">
    <location>
        <position position="1"/>
    </location>
</feature>
<reference evidence="2" key="1">
    <citation type="journal article" date="2004" name="Nature">
        <title>Genome duplication in the teleost fish Tetraodon nigroviridis reveals the early vertebrate proto-karyotype.</title>
        <authorList>
            <person name="Jaillon O."/>
            <person name="Aury J.-M."/>
            <person name="Brunet F."/>
            <person name="Petit J.-L."/>
            <person name="Stange-Thomann N."/>
            <person name="Mauceli E."/>
            <person name="Bouneau L."/>
            <person name="Fischer C."/>
            <person name="Ozouf-Costaz C."/>
            <person name="Bernot A."/>
            <person name="Nicaud S."/>
            <person name="Jaffe D."/>
            <person name="Fisher S."/>
            <person name="Lutfalla G."/>
            <person name="Dossat C."/>
            <person name="Segurens B."/>
            <person name="Dasilva C."/>
            <person name="Salanoubat M."/>
            <person name="Levy M."/>
            <person name="Boudet N."/>
            <person name="Castellano S."/>
            <person name="Anthouard V."/>
            <person name="Jubin C."/>
            <person name="Castelli V."/>
            <person name="Katinka M."/>
            <person name="Vacherie B."/>
            <person name="Biemont C."/>
            <person name="Skalli Z."/>
            <person name="Cattolico L."/>
            <person name="Poulain J."/>
            <person name="De Berardinis V."/>
            <person name="Cruaud C."/>
            <person name="Duprat S."/>
            <person name="Brottier P."/>
            <person name="Coutanceau J.-P."/>
            <person name="Gouzy J."/>
            <person name="Parra G."/>
            <person name="Lardier G."/>
            <person name="Chapple C."/>
            <person name="McKernan K.J."/>
            <person name="McEwan P."/>
            <person name="Bosak S."/>
            <person name="Kellis M."/>
            <person name="Volff J.-N."/>
            <person name="Guigo R."/>
            <person name="Zody M.C."/>
            <person name="Mesirov J."/>
            <person name="Lindblad-Toh K."/>
            <person name="Birren B."/>
            <person name="Nusbaum C."/>
            <person name="Kahn D."/>
            <person name="Robinson-Rechavi M."/>
            <person name="Laudet V."/>
            <person name="Schachter V."/>
            <person name="Quetier F."/>
            <person name="Saurin W."/>
            <person name="Scarpelli C."/>
            <person name="Wincker P."/>
            <person name="Lander E.S."/>
            <person name="Weissenbach J."/>
            <person name="Roest Crollius H."/>
        </authorList>
    </citation>
    <scope>NUCLEOTIDE SEQUENCE [LARGE SCALE GENOMIC DNA]</scope>
</reference>
<dbReference type="EMBL" id="CAAE01004170">
    <property type="protein sequence ID" value="CAF88224.1"/>
    <property type="molecule type" value="Genomic_DNA"/>
</dbReference>
<organism evidence="2">
    <name type="scientific">Tetraodon nigroviridis</name>
    <name type="common">Spotted green pufferfish</name>
    <name type="synonym">Chelonodon nigroviridis</name>
    <dbReference type="NCBI Taxonomy" id="99883"/>
    <lineage>
        <taxon>Eukaryota</taxon>
        <taxon>Metazoa</taxon>
        <taxon>Chordata</taxon>
        <taxon>Craniata</taxon>
        <taxon>Vertebrata</taxon>
        <taxon>Euteleostomi</taxon>
        <taxon>Actinopterygii</taxon>
        <taxon>Neopterygii</taxon>
        <taxon>Teleostei</taxon>
        <taxon>Neoteleostei</taxon>
        <taxon>Acanthomorphata</taxon>
        <taxon>Eupercaria</taxon>
        <taxon>Tetraodontiformes</taxon>
        <taxon>Tetradontoidea</taxon>
        <taxon>Tetraodontidae</taxon>
        <taxon>Tetraodon</taxon>
    </lineage>
</organism>
<gene>
    <name evidence="2" type="ORF">GSTENG00001434001</name>
</gene>
<dbReference type="KEGG" id="tng:GSTEN00001434G001"/>
<reference evidence="2" key="2">
    <citation type="submission" date="2004-02" db="EMBL/GenBank/DDBJ databases">
        <authorList>
            <consortium name="Genoscope"/>
            <consortium name="Whitehead Institute Centre for Genome Research"/>
        </authorList>
    </citation>
    <scope>NUCLEOTIDE SEQUENCE</scope>
</reference>
<sequence length="75" mass="8130">LGTVLIMKGHEELGRAQPLSRVIHPPHPAPKVRYDVNARRTGPSAVSKSTAGPEGEFPCKKCGRSVVRWMVALVT</sequence>
<name>Q4TFV8_TETNG</name>
<protein>
    <submittedName>
        <fullName evidence="2">Chromosome undetermined SCAF4170, whole genome shotgun sequence</fullName>
    </submittedName>
</protein>
<proteinExistence type="predicted"/>
<evidence type="ECO:0000256" key="1">
    <source>
        <dbReference type="SAM" id="MobiDB-lite"/>
    </source>
</evidence>
<dbReference type="AlphaFoldDB" id="Q4TFV8"/>
<accession>Q4TFV8</accession>